<protein>
    <submittedName>
        <fullName evidence="1">Uncharacterized protein</fullName>
    </submittedName>
</protein>
<gene>
    <name evidence="1" type="ORF">HK097_007154</name>
</gene>
<comment type="caution">
    <text evidence="1">The sequence shown here is derived from an EMBL/GenBank/DDBJ whole genome shotgun (WGS) entry which is preliminary data.</text>
</comment>
<dbReference type="EMBL" id="JADGJD010000353">
    <property type="protein sequence ID" value="KAJ3051838.1"/>
    <property type="molecule type" value="Genomic_DNA"/>
</dbReference>
<organism evidence="1 2">
    <name type="scientific">Rhizophlyctis rosea</name>
    <dbReference type="NCBI Taxonomy" id="64517"/>
    <lineage>
        <taxon>Eukaryota</taxon>
        <taxon>Fungi</taxon>
        <taxon>Fungi incertae sedis</taxon>
        <taxon>Chytridiomycota</taxon>
        <taxon>Chytridiomycota incertae sedis</taxon>
        <taxon>Chytridiomycetes</taxon>
        <taxon>Rhizophlyctidales</taxon>
        <taxon>Rhizophlyctidaceae</taxon>
        <taxon>Rhizophlyctis</taxon>
    </lineage>
</organism>
<dbReference type="Proteomes" id="UP001212841">
    <property type="component" value="Unassembled WGS sequence"/>
</dbReference>
<accession>A0AAD5SDH0</accession>
<proteinExistence type="predicted"/>
<reference evidence="1" key="1">
    <citation type="submission" date="2020-05" db="EMBL/GenBank/DDBJ databases">
        <title>Phylogenomic resolution of chytrid fungi.</title>
        <authorList>
            <person name="Stajich J.E."/>
            <person name="Amses K."/>
            <person name="Simmons R."/>
            <person name="Seto K."/>
            <person name="Myers J."/>
            <person name="Bonds A."/>
            <person name="Quandt C.A."/>
            <person name="Barry K."/>
            <person name="Liu P."/>
            <person name="Grigoriev I."/>
            <person name="Longcore J.E."/>
            <person name="James T.Y."/>
        </authorList>
    </citation>
    <scope>NUCLEOTIDE SEQUENCE</scope>
    <source>
        <strain evidence="1">JEL0318</strain>
    </source>
</reference>
<name>A0AAD5SDH0_9FUNG</name>
<feature type="non-terminal residue" evidence="1">
    <location>
        <position position="171"/>
    </location>
</feature>
<evidence type="ECO:0000313" key="1">
    <source>
        <dbReference type="EMBL" id="KAJ3051838.1"/>
    </source>
</evidence>
<evidence type="ECO:0000313" key="2">
    <source>
        <dbReference type="Proteomes" id="UP001212841"/>
    </source>
</evidence>
<sequence>MSTQLSLPSCSSPVLRKIARYLAPNIVSRYDLNSYVNLQRCCNPAFADEVRSIMKISLHIAQAAIAFHSAQYVLQYPQVCHNPHYLPLVTFAHVCALFEKLNDNGTTMRGTGFSKLFMKALMRADDGPRLPIVQTIRHKISIGRKLDAHIAEHNFEQDNYQPFLGVSLFED</sequence>
<keyword evidence="2" id="KW-1185">Reference proteome</keyword>
<dbReference type="AlphaFoldDB" id="A0AAD5SDH0"/>